<feature type="signal peptide" evidence="2">
    <location>
        <begin position="1"/>
        <end position="27"/>
    </location>
</feature>
<proteinExistence type="predicted"/>
<keyword evidence="5" id="KW-1185">Reference proteome</keyword>
<dbReference type="Pfam" id="PF00990">
    <property type="entry name" value="GGDEF"/>
    <property type="match status" value="1"/>
</dbReference>
<feature type="chain" id="PRO_5009213987" description="GGDEF domain-containing protein" evidence="2">
    <location>
        <begin position="28"/>
        <end position="509"/>
    </location>
</feature>
<feature type="transmembrane region" description="Helical" evidence="1">
    <location>
        <begin position="160"/>
        <end position="178"/>
    </location>
</feature>
<keyword evidence="1" id="KW-0472">Membrane</keyword>
<dbReference type="CDD" id="cd01949">
    <property type="entry name" value="GGDEF"/>
    <property type="match status" value="1"/>
</dbReference>
<feature type="transmembrane region" description="Helical" evidence="1">
    <location>
        <begin position="288"/>
        <end position="307"/>
    </location>
</feature>
<dbReference type="Gene3D" id="3.30.70.270">
    <property type="match status" value="1"/>
</dbReference>
<dbReference type="STRING" id="1856405.BFC17_02595"/>
<organism evidence="4 5">
    <name type="scientific">Alteromonas lipolytica</name>
    <dbReference type="NCBI Taxonomy" id="1856405"/>
    <lineage>
        <taxon>Bacteria</taxon>
        <taxon>Pseudomonadati</taxon>
        <taxon>Pseudomonadota</taxon>
        <taxon>Gammaproteobacteria</taxon>
        <taxon>Alteromonadales</taxon>
        <taxon>Alteromonadaceae</taxon>
        <taxon>Alteromonas/Salinimonas group</taxon>
        <taxon>Alteromonas</taxon>
    </lineage>
</organism>
<dbReference type="InterPro" id="IPR011623">
    <property type="entry name" value="7TMR_DISM_rcpt_extracell_dom1"/>
</dbReference>
<evidence type="ECO:0000313" key="5">
    <source>
        <dbReference type="Proteomes" id="UP000176037"/>
    </source>
</evidence>
<keyword evidence="1" id="KW-0812">Transmembrane</keyword>
<keyword evidence="2" id="KW-0732">Signal</keyword>
<dbReference type="PANTHER" id="PTHR46663">
    <property type="entry name" value="DIGUANYLATE CYCLASE DGCT-RELATED"/>
    <property type="match status" value="1"/>
</dbReference>
<feature type="transmembrane region" description="Helical" evidence="1">
    <location>
        <begin position="198"/>
        <end position="219"/>
    </location>
</feature>
<accession>A0A1E8FC33</accession>
<comment type="caution">
    <text evidence="4">The sequence shown here is derived from an EMBL/GenBank/DDBJ whole genome shotgun (WGS) entry which is preliminary data.</text>
</comment>
<dbReference type="NCBIfam" id="TIGR00254">
    <property type="entry name" value="GGDEF"/>
    <property type="match status" value="1"/>
</dbReference>
<feature type="transmembrane region" description="Helical" evidence="1">
    <location>
        <begin position="313"/>
        <end position="335"/>
    </location>
</feature>
<sequence>MEMDILRNKYAYLVALLMMLFSSLSYADCQLIAPQHQTLEQPVEVAPGIIDLQFRCQLPHAKVLSFPLDALSRPEIYADDSVDITVLSSARAAYLLPEGLYQFTLTVESDHDSAVSMALRDLHVFQQENNLHILTISAFGGFCIALCIYVGVLGRSLHNAGFYAYSGYILSAGFFFILQESLLRLLMPDVHWLHSHELKSIFAGATVFTAVRFICLLLDLRLILKQWEYQTIINCGLLVLVLGFISALPVEPLHLLASQLMGPITLIGMVAITVATAYAALRKIHGAGWVLIALIVLLAAMLFRVYLPHVSEFLTRYALIIAVTAEALLLAIAASERVKRLQADKMQAYLAASSDPLCPVLNRRGWEASANEMLSAHKKRGGVILLLFIDLDGFKHINDTYGHRVGDEALIILAKILNSQSRAQDIVGRLGGDEFVVMSHCHNRSIAERVTKRISERLTDLSLKIDEKIIEVSASVGAQIIDAPHSDLSLLLHEADMLMYEKKHATASL</sequence>
<feature type="transmembrane region" description="Helical" evidence="1">
    <location>
        <begin position="260"/>
        <end position="281"/>
    </location>
</feature>
<dbReference type="PROSITE" id="PS50887">
    <property type="entry name" value="GGDEF"/>
    <property type="match status" value="1"/>
</dbReference>
<evidence type="ECO:0000256" key="2">
    <source>
        <dbReference type="SAM" id="SignalP"/>
    </source>
</evidence>
<dbReference type="OrthoDB" id="5289013at2"/>
<dbReference type="Pfam" id="PF07695">
    <property type="entry name" value="7TMR-DISM_7TM"/>
    <property type="match status" value="1"/>
</dbReference>
<reference evidence="4 5" key="1">
    <citation type="submission" date="2016-09" db="EMBL/GenBank/DDBJ databases">
        <title>Alteromonas lipolytica, a new species isolated from sea water.</title>
        <authorList>
            <person name="Wu Y.-H."/>
            <person name="Cheng H."/>
            <person name="Xu X.-W."/>
        </authorList>
    </citation>
    <scope>NUCLEOTIDE SEQUENCE [LARGE SCALE GENOMIC DNA]</scope>
    <source>
        <strain evidence="4 5">JW12</strain>
    </source>
</reference>
<evidence type="ECO:0000259" key="3">
    <source>
        <dbReference type="PROSITE" id="PS50887"/>
    </source>
</evidence>
<evidence type="ECO:0000256" key="1">
    <source>
        <dbReference type="SAM" id="Phobius"/>
    </source>
</evidence>
<keyword evidence="1" id="KW-1133">Transmembrane helix</keyword>
<dbReference type="InterPro" id="IPR029787">
    <property type="entry name" value="Nucleotide_cyclase"/>
</dbReference>
<dbReference type="InterPro" id="IPR043128">
    <property type="entry name" value="Rev_trsase/Diguanyl_cyclase"/>
</dbReference>
<dbReference type="Proteomes" id="UP000176037">
    <property type="component" value="Unassembled WGS sequence"/>
</dbReference>
<dbReference type="EMBL" id="MJIC01000015">
    <property type="protein sequence ID" value="OFI33168.1"/>
    <property type="molecule type" value="Genomic_DNA"/>
</dbReference>
<dbReference type="InterPro" id="IPR052163">
    <property type="entry name" value="DGC-Regulatory_Protein"/>
</dbReference>
<dbReference type="SUPFAM" id="SSF55073">
    <property type="entry name" value="Nucleotide cyclase"/>
    <property type="match status" value="1"/>
</dbReference>
<feature type="transmembrane region" description="Helical" evidence="1">
    <location>
        <begin position="131"/>
        <end position="153"/>
    </location>
</feature>
<dbReference type="SMART" id="SM00267">
    <property type="entry name" value="GGDEF"/>
    <property type="match status" value="1"/>
</dbReference>
<feature type="domain" description="GGDEF" evidence="3">
    <location>
        <begin position="382"/>
        <end position="509"/>
    </location>
</feature>
<feature type="transmembrane region" description="Helical" evidence="1">
    <location>
        <begin position="231"/>
        <end position="248"/>
    </location>
</feature>
<evidence type="ECO:0000313" key="4">
    <source>
        <dbReference type="EMBL" id="OFI33168.1"/>
    </source>
</evidence>
<name>A0A1E8FC33_9ALTE</name>
<dbReference type="AlphaFoldDB" id="A0A1E8FC33"/>
<dbReference type="PANTHER" id="PTHR46663:SF2">
    <property type="entry name" value="GGDEF DOMAIN-CONTAINING PROTEIN"/>
    <property type="match status" value="1"/>
</dbReference>
<protein>
    <recommendedName>
        <fullName evidence="3">GGDEF domain-containing protein</fullName>
    </recommendedName>
</protein>
<gene>
    <name evidence="4" type="ORF">BFC17_02595</name>
</gene>
<dbReference type="InterPro" id="IPR000160">
    <property type="entry name" value="GGDEF_dom"/>
</dbReference>